<sequence length="181" mass="19511">MFPYKFGSSLSVAVVMTLLTTAVYAVPIRDSSDEARASAIQPREPRIIPDTEHYLADVLDMLGVPSLDSSNTPSSTPSLAPTPTVKAEEVHPQNIKATSAKVEQESPSPSPTTSADEVTFTTTIKNGKDRPFHNIQIGSGWEGKNRVEASDVPFIMNAVYGALADRFNDMVDSSDELGLNK</sequence>
<feature type="chain" id="PRO_5040740655" evidence="2">
    <location>
        <begin position="26"/>
        <end position="181"/>
    </location>
</feature>
<evidence type="ECO:0000313" key="3">
    <source>
        <dbReference type="EMBL" id="KAJ5107535.1"/>
    </source>
</evidence>
<feature type="signal peptide" evidence="2">
    <location>
        <begin position="1"/>
        <end position="25"/>
    </location>
</feature>
<dbReference type="AlphaFoldDB" id="A0A9W9KIB8"/>
<reference evidence="3" key="1">
    <citation type="submission" date="2022-11" db="EMBL/GenBank/DDBJ databases">
        <authorList>
            <person name="Petersen C."/>
        </authorList>
    </citation>
    <scope>NUCLEOTIDE SEQUENCE</scope>
    <source>
        <strain evidence="3">IBT 30069</strain>
    </source>
</reference>
<evidence type="ECO:0000256" key="1">
    <source>
        <dbReference type="SAM" id="MobiDB-lite"/>
    </source>
</evidence>
<dbReference type="OrthoDB" id="4342229at2759"/>
<organism evidence="3 4">
    <name type="scientific">Penicillium angulare</name>
    <dbReference type="NCBI Taxonomy" id="116970"/>
    <lineage>
        <taxon>Eukaryota</taxon>
        <taxon>Fungi</taxon>
        <taxon>Dikarya</taxon>
        <taxon>Ascomycota</taxon>
        <taxon>Pezizomycotina</taxon>
        <taxon>Eurotiomycetes</taxon>
        <taxon>Eurotiomycetidae</taxon>
        <taxon>Eurotiales</taxon>
        <taxon>Aspergillaceae</taxon>
        <taxon>Penicillium</taxon>
    </lineage>
</organism>
<proteinExistence type="predicted"/>
<gene>
    <name evidence="3" type="ORF">N7456_004210</name>
</gene>
<accession>A0A9W9KIB8</accession>
<protein>
    <submittedName>
        <fullName evidence="3">Uncharacterized protein</fullName>
    </submittedName>
</protein>
<feature type="compositionally biased region" description="Low complexity" evidence="1">
    <location>
        <begin position="66"/>
        <end position="84"/>
    </location>
</feature>
<feature type="region of interest" description="Disordered" evidence="1">
    <location>
        <begin position="66"/>
        <end position="117"/>
    </location>
</feature>
<dbReference type="EMBL" id="JAPQKH010000003">
    <property type="protein sequence ID" value="KAJ5107535.1"/>
    <property type="molecule type" value="Genomic_DNA"/>
</dbReference>
<reference evidence="3" key="2">
    <citation type="journal article" date="2023" name="IMA Fungus">
        <title>Comparative genomic study of the Penicillium genus elucidates a diverse pangenome and 15 lateral gene transfer events.</title>
        <authorList>
            <person name="Petersen C."/>
            <person name="Sorensen T."/>
            <person name="Nielsen M.R."/>
            <person name="Sondergaard T.E."/>
            <person name="Sorensen J.L."/>
            <person name="Fitzpatrick D.A."/>
            <person name="Frisvad J.C."/>
            <person name="Nielsen K.L."/>
        </authorList>
    </citation>
    <scope>NUCLEOTIDE SEQUENCE</scope>
    <source>
        <strain evidence="3">IBT 30069</strain>
    </source>
</reference>
<evidence type="ECO:0000256" key="2">
    <source>
        <dbReference type="SAM" id="SignalP"/>
    </source>
</evidence>
<name>A0A9W9KIB8_9EURO</name>
<keyword evidence="4" id="KW-1185">Reference proteome</keyword>
<comment type="caution">
    <text evidence="3">The sequence shown here is derived from an EMBL/GenBank/DDBJ whole genome shotgun (WGS) entry which is preliminary data.</text>
</comment>
<evidence type="ECO:0000313" key="4">
    <source>
        <dbReference type="Proteomes" id="UP001149165"/>
    </source>
</evidence>
<dbReference type="Proteomes" id="UP001149165">
    <property type="component" value="Unassembled WGS sequence"/>
</dbReference>
<keyword evidence="2" id="KW-0732">Signal</keyword>